<dbReference type="Gene3D" id="2.160.20.10">
    <property type="entry name" value="Single-stranded right-handed beta-helix, Pectin lyase-like"/>
    <property type="match status" value="2"/>
</dbReference>
<sequence length="641" mass="71698">MKIFCILLLSVYTLPFISLNSYAADIWVAVNGNDNNTGTKNSPKRTIAAALRQARELRRLNDPSITNGVHIIVEDDEYVLDEPLFIRPEDSGTASSPTIIENAPGAKPVISGGVAIANWKKVSVPITGLPKEAQGKLWEAPIPETGSSPLLFRQLWVNGNKAIRARESDTDEGMNRILSLDKQKQEIWIPVPASGLPKYPGQMEMVIHQMWAIANLRVKSIMIDGNKARLTFYQPESKIEFEHPWPAPVIDKEHKMNGNSAFYLTNSLSFLNKSGEWYEDMKADKVYYWPRKGENLANAKVIAPSLEKLVQVNGTMERPVSYVFFKGISFEYTTWLRPSQQGHVPLQAGMYLLDAYKLKVKGTPEKSGLENQAWVGRPPAAVELAYVNHTGFESCTFTHLASTALDYTRGTHDDEIKGNLFKDIGGTGIQVGVFSDEGFEAHLPYNPPDLREVCTNEYIENNLVVDATNEDWGCLGISAGYVKGIRIEHNEVCDVSYSGINVGWGWTKAANAMSDNIIRANKVHHYAKHMYDVAGIYTLSAQLNSIIDSNYVDSIYKVSYAHDPQHWFYLYTDEGSSYFTVKNNWCPSEKFLKNANGPGNVWENNGPMVAEHIKNAAGLQTSYKYLLNGIKVNTDYQPINH</sequence>
<keyword evidence="4" id="KW-1185">Reference proteome</keyword>
<evidence type="ECO:0000313" key="4">
    <source>
        <dbReference type="Proteomes" id="UP000199679"/>
    </source>
</evidence>
<dbReference type="PANTHER" id="PTHR36453:SF1">
    <property type="entry name" value="RIGHT HANDED BETA HELIX DOMAIN-CONTAINING PROTEIN"/>
    <property type="match status" value="1"/>
</dbReference>
<feature type="chain" id="PRO_5009266197" evidence="1">
    <location>
        <begin position="24"/>
        <end position="641"/>
    </location>
</feature>
<name>A0A1H1Y5A0_MUCMA</name>
<evidence type="ECO:0000313" key="3">
    <source>
        <dbReference type="EMBL" id="SDT16678.1"/>
    </source>
</evidence>
<evidence type="ECO:0000259" key="2">
    <source>
        <dbReference type="Pfam" id="PF21231"/>
    </source>
</evidence>
<reference evidence="3 4" key="1">
    <citation type="submission" date="2016-10" db="EMBL/GenBank/DDBJ databases">
        <authorList>
            <person name="de Groot N.N."/>
        </authorList>
    </citation>
    <scope>NUCLEOTIDE SEQUENCE [LARGE SCALE GENOMIC DNA]</scope>
    <source>
        <strain evidence="3 4">MP1X4</strain>
    </source>
</reference>
<dbReference type="EMBL" id="LT629740">
    <property type="protein sequence ID" value="SDT16678.1"/>
    <property type="molecule type" value="Genomic_DNA"/>
</dbReference>
<dbReference type="PANTHER" id="PTHR36453">
    <property type="entry name" value="SECRETED PROTEIN-RELATED"/>
    <property type="match status" value="1"/>
</dbReference>
<dbReference type="STRING" id="652787.SAMN05216490_2638"/>
<proteinExistence type="predicted"/>
<accession>A0A1H1Y5A0</accession>
<feature type="domain" description="GH141-like insertion" evidence="2">
    <location>
        <begin position="135"/>
        <end position="291"/>
    </location>
</feature>
<dbReference type="InterPro" id="IPR012334">
    <property type="entry name" value="Pectin_lyas_fold"/>
</dbReference>
<dbReference type="SUPFAM" id="SSF51126">
    <property type="entry name" value="Pectin lyase-like"/>
    <property type="match status" value="1"/>
</dbReference>
<feature type="signal peptide" evidence="1">
    <location>
        <begin position="1"/>
        <end position="23"/>
    </location>
</feature>
<dbReference type="OrthoDB" id="9808066at2"/>
<dbReference type="Pfam" id="PF21231">
    <property type="entry name" value="GH141_M"/>
    <property type="match status" value="1"/>
</dbReference>
<dbReference type="RefSeq" id="WP_091380498.1">
    <property type="nucleotide sequence ID" value="NZ_LT629740.1"/>
</dbReference>
<keyword evidence="1" id="KW-0732">Signal</keyword>
<dbReference type="AlphaFoldDB" id="A0A1H1Y5A0"/>
<protein>
    <submittedName>
        <fullName evidence="3">Right handed beta helix region</fullName>
    </submittedName>
</protein>
<dbReference type="InterPro" id="IPR011050">
    <property type="entry name" value="Pectin_lyase_fold/virulence"/>
</dbReference>
<dbReference type="Proteomes" id="UP000199679">
    <property type="component" value="Chromosome I"/>
</dbReference>
<gene>
    <name evidence="3" type="ORF">SAMN05216490_2638</name>
</gene>
<evidence type="ECO:0000256" key="1">
    <source>
        <dbReference type="SAM" id="SignalP"/>
    </source>
</evidence>
<dbReference type="InterPro" id="IPR048482">
    <property type="entry name" value="GH141_ins"/>
</dbReference>
<organism evidence="3 4">
    <name type="scientific">Mucilaginibacter mallensis</name>
    <dbReference type="NCBI Taxonomy" id="652787"/>
    <lineage>
        <taxon>Bacteria</taxon>
        <taxon>Pseudomonadati</taxon>
        <taxon>Bacteroidota</taxon>
        <taxon>Sphingobacteriia</taxon>
        <taxon>Sphingobacteriales</taxon>
        <taxon>Sphingobacteriaceae</taxon>
        <taxon>Mucilaginibacter</taxon>
    </lineage>
</organism>